<keyword evidence="2" id="KW-1185">Reference proteome</keyword>
<organism evidence="1 2">
    <name type="scientific">Hyalomma asiaticum</name>
    <name type="common">Tick</name>
    <dbReference type="NCBI Taxonomy" id="266040"/>
    <lineage>
        <taxon>Eukaryota</taxon>
        <taxon>Metazoa</taxon>
        <taxon>Ecdysozoa</taxon>
        <taxon>Arthropoda</taxon>
        <taxon>Chelicerata</taxon>
        <taxon>Arachnida</taxon>
        <taxon>Acari</taxon>
        <taxon>Parasitiformes</taxon>
        <taxon>Ixodida</taxon>
        <taxon>Ixodoidea</taxon>
        <taxon>Ixodidae</taxon>
        <taxon>Hyalomminae</taxon>
        <taxon>Hyalomma</taxon>
    </lineage>
</organism>
<reference evidence="1" key="1">
    <citation type="submission" date="2020-05" db="EMBL/GenBank/DDBJ databases">
        <title>Large-scale comparative analyses of tick genomes elucidate their genetic diversity and vector capacities.</title>
        <authorList>
            <person name="Jia N."/>
            <person name="Wang J."/>
            <person name="Shi W."/>
            <person name="Du L."/>
            <person name="Sun Y."/>
            <person name="Zhan W."/>
            <person name="Jiang J."/>
            <person name="Wang Q."/>
            <person name="Zhang B."/>
            <person name="Ji P."/>
            <person name="Sakyi L.B."/>
            <person name="Cui X."/>
            <person name="Yuan T."/>
            <person name="Jiang B."/>
            <person name="Yang W."/>
            <person name="Lam T.T.-Y."/>
            <person name="Chang Q."/>
            <person name="Ding S."/>
            <person name="Wang X."/>
            <person name="Zhu J."/>
            <person name="Ruan X."/>
            <person name="Zhao L."/>
            <person name="Wei J."/>
            <person name="Que T."/>
            <person name="Du C."/>
            <person name="Cheng J."/>
            <person name="Dai P."/>
            <person name="Han X."/>
            <person name="Huang E."/>
            <person name="Gao Y."/>
            <person name="Liu J."/>
            <person name="Shao H."/>
            <person name="Ye R."/>
            <person name="Li L."/>
            <person name="Wei W."/>
            <person name="Wang X."/>
            <person name="Wang C."/>
            <person name="Yang T."/>
            <person name="Huo Q."/>
            <person name="Li W."/>
            <person name="Guo W."/>
            <person name="Chen H."/>
            <person name="Zhou L."/>
            <person name="Ni X."/>
            <person name="Tian J."/>
            <person name="Zhou Y."/>
            <person name="Sheng Y."/>
            <person name="Liu T."/>
            <person name="Pan Y."/>
            <person name="Xia L."/>
            <person name="Li J."/>
            <person name="Zhao F."/>
            <person name="Cao W."/>
        </authorList>
    </citation>
    <scope>NUCLEOTIDE SEQUENCE</scope>
    <source>
        <strain evidence="1">Hyas-2018</strain>
    </source>
</reference>
<gene>
    <name evidence="1" type="ORF">HPB50_003870</name>
</gene>
<comment type="caution">
    <text evidence="1">The sequence shown here is derived from an EMBL/GenBank/DDBJ whole genome shotgun (WGS) entry which is preliminary data.</text>
</comment>
<name>A0ACB7TC07_HYAAI</name>
<proteinExistence type="predicted"/>
<evidence type="ECO:0000313" key="2">
    <source>
        <dbReference type="Proteomes" id="UP000821845"/>
    </source>
</evidence>
<dbReference type="EMBL" id="CM023481">
    <property type="protein sequence ID" value="KAH6944555.1"/>
    <property type="molecule type" value="Genomic_DNA"/>
</dbReference>
<protein>
    <submittedName>
        <fullName evidence="1">Uncharacterized protein</fullName>
    </submittedName>
</protein>
<dbReference type="Proteomes" id="UP000821845">
    <property type="component" value="Chromosome 1"/>
</dbReference>
<evidence type="ECO:0000313" key="1">
    <source>
        <dbReference type="EMBL" id="KAH6944555.1"/>
    </source>
</evidence>
<sequence length="180" mass="20246">MERLRSKRRSRRSMKIRLINEARALLSDETATVDQLNNIYRRLKVNNDDLNKINEELESHIAGEEFVQEYHTVVEYDDNTTSVMSELLSKGDHVVTSTPELRTSSATSTAGVSGAKLPKLTIAPFAAFRNMYNQIVINIRGLETLGVSKASFSTMLCDLLLRALRPDIAVQYHRSCAPFG</sequence>
<accession>A0ACB7TC07</accession>